<dbReference type="InterPro" id="IPR013658">
    <property type="entry name" value="SGL"/>
</dbReference>
<dbReference type="PANTHER" id="PTHR47572">
    <property type="entry name" value="LIPOPROTEIN-RELATED"/>
    <property type="match status" value="1"/>
</dbReference>
<evidence type="ECO:0000313" key="6">
    <source>
        <dbReference type="Proteomes" id="UP000194151"/>
    </source>
</evidence>
<dbReference type="STRING" id="1416806.CAL12_00355"/>
<dbReference type="PANTHER" id="PTHR47572:SF4">
    <property type="entry name" value="LACTONASE DRP35"/>
    <property type="match status" value="1"/>
</dbReference>
<keyword evidence="3" id="KW-0862">Zinc</keyword>
<evidence type="ECO:0000256" key="1">
    <source>
        <dbReference type="ARBA" id="ARBA00022801"/>
    </source>
</evidence>
<accession>A0A1W6YEB4</accession>
<dbReference type="PRINTS" id="PR01790">
    <property type="entry name" value="SMP30FAMILY"/>
</dbReference>
<feature type="domain" description="SMP-30/Gluconolactonase/LRE-like region" evidence="4">
    <location>
        <begin position="41"/>
        <end position="298"/>
    </location>
</feature>
<keyword evidence="6" id="KW-1185">Reference proteome</keyword>
<reference evidence="5 6" key="1">
    <citation type="submission" date="2017-05" db="EMBL/GenBank/DDBJ databases">
        <title>Complete and WGS of Bordetella genogroups.</title>
        <authorList>
            <person name="Spilker T."/>
            <person name="LiPuma J."/>
        </authorList>
    </citation>
    <scope>NUCLEOTIDE SEQUENCE [LARGE SCALE GENOMIC DNA]</scope>
    <source>
        <strain evidence="5 6">AU19157</strain>
    </source>
</reference>
<feature type="binding site" evidence="3">
    <location>
        <position position="130"/>
    </location>
    <ligand>
        <name>substrate</name>
    </ligand>
</feature>
<dbReference type="AlphaFoldDB" id="A0A1W6YEB4"/>
<organism evidence="5 6">
    <name type="scientific">Bordetella genomosp. 8</name>
    <dbReference type="NCBI Taxonomy" id="1416806"/>
    <lineage>
        <taxon>Bacteria</taxon>
        <taxon>Pseudomonadati</taxon>
        <taxon>Pseudomonadota</taxon>
        <taxon>Betaproteobacteria</taxon>
        <taxon>Burkholderiales</taxon>
        <taxon>Alcaligenaceae</taxon>
        <taxon>Bordetella</taxon>
    </lineage>
</organism>
<gene>
    <name evidence="5" type="ORF">CAL12_00355</name>
</gene>
<dbReference type="InterPro" id="IPR005511">
    <property type="entry name" value="SMP-30"/>
</dbReference>
<protein>
    <submittedName>
        <fullName evidence="5">Gluconolactonase</fullName>
    </submittedName>
</protein>
<keyword evidence="1" id="KW-0378">Hydrolase</keyword>
<dbReference type="Gene3D" id="2.120.10.30">
    <property type="entry name" value="TolB, C-terminal domain"/>
    <property type="match status" value="1"/>
</dbReference>
<dbReference type="Pfam" id="PF08450">
    <property type="entry name" value="SGL"/>
    <property type="match status" value="1"/>
</dbReference>
<evidence type="ECO:0000256" key="2">
    <source>
        <dbReference type="PIRSR" id="PIRSR605511-1"/>
    </source>
</evidence>
<evidence type="ECO:0000313" key="5">
    <source>
        <dbReference type="EMBL" id="ARP79425.1"/>
    </source>
</evidence>
<feature type="binding site" evidence="3">
    <location>
        <position position="238"/>
    </location>
    <ligand>
        <name>a divalent metal cation</name>
        <dbReference type="ChEBI" id="CHEBI:60240"/>
    </ligand>
</feature>
<dbReference type="EMBL" id="CP021108">
    <property type="protein sequence ID" value="ARP79425.1"/>
    <property type="molecule type" value="Genomic_DNA"/>
</dbReference>
<evidence type="ECO:0000259" key="4">
    <source>
        <dbReference type="Pfam" id="PF08450"/>
    </source>
</evidence>
<dbReference type="SUPFAM" id="SSF63829">
    <property type="entry name" value="Calcium-dependent phosphotriesterase"/>
    <property type="match status" value="1"/>
</dbReference>
<feature type="binding site" evidence="3">
    <location>
        <position position="43"/>
    </location>
    <ligand>
        <name>a divalent metal cation</name>
        <dbReference type="ChEBI" id="CHEBI:60240"/>
    </ligand>
</feature>
<sequence>MAVWQPSERYPDPRIEVIDPRFSRYVIFSAAVEQLGTGMRWAEGPVWFGDGRYLLVSDIPNNRIMRWDEPTGAFSVFRQPSRNANGNTRDLQGRLITCEHEGRRVTRTEHDGSITVLADRYEGKRLNSPNDVVVKSDGSVWFTDPPFGIGGWYEGLPGRQELPAQVYRWDAETGELTVVIEGADGPNGLCFSPDESVLYLVQSRATPHRLITAHDVSTDGRGVGAGRVHIDCGPGTSDGIRCDVDGSLWCGWGMGSEELDGVAVFAPDGVRIGHIHLPERCANLCFGGPQRNRLFMAAGKSLYSVYVNTQGATVLR</sequence>
<dbReference type="OrthoDB" id="241638at2"/>
<evidence type="ECO:0000256" key="3">
    <source>
        <dbReference type="PIRSR" id="PIRSR605511-2"/>
    </source>
</evidence>
<proteinExistence type="predicted"/>
<feature type="active site" description="Proton donor/acceptor" evidence="2">
    <location>
        <position position="238"/>
    </location>
</feature>
<comment type="cofactor">
    <cofactor evidence="3">
        <name>Zn(2+)</name>
        <dbReference type="ChEBI" id="CHEBI:29105"/>
    </cofactor>
    <text evidence="3">Binds 1 divalent metal cation per subunit.</text>
</comment>
<dbReference type="KEGG" id="bgv:CAL12_00355"/>
<feature type="binding site" evidence="3">
    <location>
        <position position="187"/>
    </location>
    <ligand>
        <name>a divalent metal cation</name>
        <dbReference type="ChEBI" id="CHEBI:60240"/>
    </ligand>
</feature>
<dbReference type="InterPro" id="IPR011042">
    <property type="entry name" value="6-blade_b-propeller_TolB-like"/>
</dbReference>
<dbReference type="GO" id="GO:0016787">
    <property type="term" value="F:hydrolase activity"/>
    <property type="evidence" value="ECO:0007669"/>
    <property type="project" value="UniProtKB-KW"/>
</dbReference>
<keyword evidence="3" id="KW-0479">Metal-binding</keyword>
<name>A0A1W6YEB4_9BORD</name>
<dbReference type="InterPro" id="IPR051262">
    <property type="entry name" value="SMP-30/CGR1_Lactonase"/>
</dbReference>
<dbReference type="GO" id="GO:0046872">
    <property type="term" value="F:metal ion binding"/>
    <property type="evidence" value="ECO:0007669"/>
    <property type="project" value="UniProtKB-KW"/>
</dbReference>
<dbReference type="Proteomes" id="UP000194151">
    <property type="component" value="Chromosome"/>
</dbReference>